<dbReference type="AlphaFoldDB" id="A0A285TY71"/>
<evidence type="ECO:0000313" key="1">
    <source>
        <dbReference type="EMBL" id="SOC30919.1"/>
    </source>
</evidence>
<accession>A0A285TY71</accession>
<dbReference type="EMBL" id="OBMM01000011">
    <property type="protein sequence ID" value="SOC30919.1"/>
    <property type="molecule type" value="Genomic_DNA"/>
</dbReference>
<evidence type="ECO:0000313" key="2">
    <source>
        <dbReference type="Proteomes" id="UP000219068"/>
    </source>
</evidence>
<dbReference type="Pfam" id="PF08798">
    <property type="entry name" value="CRISPR_assoc"/>
    <property type="match status" value="1"/>
</dbReference>
<protein>
    <submittedName>
        <fullName evidence="1">CRISPR system Cascade subunit CasE</fullName>
    </submittedName>
</protein>
<dbReference type="CDD" id="cd09727">
    <property type="entry name" value="Cas6_I-E"/>
    <property type="match status" value="1"/>
</dbReference>
<organism evidence="1 2">
    <name type="scientific">Thalassospira xiamenensis</name>
    <dbReference type="NCBI Taxonomy" id="220697"/>
    <lineage>
        <taxon>Bacteria</taxon>
        <taxon>Pseudomonadati</taxon>
        <taxon>Pseudomonadota</taxon>
        <taxon>Alphaproteobacteria</taxon>
        <taxon>Rhodospirillales</taxon>
        <taxon>Thalassospiraceae</taxon>
        <taxon>Thalassospira</taxon>
    </lineage>
</organism>
<reference evidence="1 2" key="1">
    <citation type="submission" date="2017-08" db="EMBL/GenBank/DDBJ databases">
        <authorList>
            <person name="de Groot N.N."/>
        </authorList>
    </citation>
    <scope>NUCLEOTIDE SEQUENCE [LARGE SCALE GENOMIC DNA]</scope>
    <source>
        <strain evidence="1 2">USBA 78</strain>
    </source>
</reference>
<dbReference type="SMART" id="SM01101">
    <property type="entry name" value="CRISPR_assoc"/>
    <property type="match status" value="1"/>
</dbReference>
<proteinExistence type="predicted"/>
<dbReference type="Gene3D" id="3.30.70.1210">
    <property type="entry name" value="Crispr-associated protein, domain 2"/>
    <property type="match status" value="1"/>
</dbReference>
<name>A0A285TY71_9PROT</name>
<dbReference type="InterPro" id="IPR010179">
    <property type="entry name" value="CRISPR-assoc_prot_Cse3"/>
</dbReference>
<dbReference type="SUPFAM" id="SSF117987">
    <property type="entry name" value="CRISPR-associated protein"/>
    <property type="match status" value="1"/>
</dbReference>
<dbReference type="NCBIfam" id="TIGR01907">
    <property type="entry name" value="casE_Cse3"/>
    <property type="match status" value="1"/>
</dbReference>
<sequence>MSDYSMIHLPFDPVAFQVWRGERGYHNDEGQALHHLLSETFGKGVLQPFRVMKATGAKTSSLYAYSTKTIDDLRATAAETGMPNALAVCAPERIQMKGMPSAWKEGKRYAFDVRLRPVRRLAKDIGGYKKGAEVDAYQVACLNARYSAVSEPIGTREDVYLEWLQERLMGAATVDTGTMKRFQMHKASRKGRSINGPDITFHGELTVTDPVAFAELLRGGVGRHKAYGFGMLLLRPVQD</sequence>
<gene>
    <name evidence="1" type="ORF">SAMN05428964_11113</name>
</gene>
<dbReference type="Proteomes" id="UP000219068">
    <property type="component" value="Unassembled WGS sequence"/>
</dbReference>